<evidence type="ECO:0000313" key="1">
    <source>
        <dbReference type="EMBL" id="KAL3532486.1"/>
    </source>
</evidence>
<protein>
    <submittedName>
        <fullName evidence="1">Uncharacterized protein</fullName>
    </submittedName>
</protein>
<comment type="caution">
    <text evidence="1">The sequence shown here is derived from an EMBL/GenBank/DDBJ whole genome shotgun (WGS) entry which is preliminary data.</text>
</comment>
<reference evidence="1 2" key="1">
    <citation type="submission" date="2024-11" db="EMBL/GenBank/DDBJ databases">
        <title>A near-complete genome assembly of Cinchona calisaya.</title>
        <authorList>
            <person name="Lian D.C."/>
            <person name="Zhao X.W."/>
            <person name="Wei L."/>
        </authorList>
    </citation>
    <scope>NUCLEOTIDE SEQUENCE [LARGE SCALE GENOMIC DNA]</scope>
    <source>
        <tissue evidence="1">Nenye</tissue>
    </source>
</reference>
<dbReference type="InterPro" id="IPR008803">
    <property type="entry name" value="RHD3/Sey1"/>
</dbReference>
<organism evidence="1 2">
    <name type="scientific">Cinchona calisaya</name>
    <dbReference type="NCBI Taxonomy" id="153742"/>
    <lineage>
        <taxon>Eukaryota</taxon>
        <taxon>Viridiplantae</taxon>
        <taxon>Streptophyta</taxon>
        <taxon>Embryophyta</taxon>
        <taxon>Tracheophyta</taxon>
        <taxon>Spermatophyta</taxon>
        <taxon>Magnoliopsida</taxon>
        <taxon>eudicotyledons</taxon>
        <taxon>Gunneridae</taxon>
        <taxon>Pentapetalae</taxon>
        <taxon>asterids</taxon>
        <taxon>lamiids</taxon>
        <taxon>Gentianales</taxon>
        <taxon>Rubiaceae</taxon>
        <taxon>Cinchonoideae</taxon>
        <taxon>Cinchoneae</taxon>
        <taxon>Cinchona</taxon>
    </lineage>
</organism>
<dbReference type="PANTHER" id="PTHR45923:SF2">
    <property type="entry name" value="PROTEIN SEY1"/>
    <property type="match status" value="1"/>
</dbReference>
<dbReference type="AlphaFoldDB" id="A0ABD3AMS5"/>
<sequence>MTNEKDDFQFYSIICGTNRSYKTFSMATEYWLVWNSLWQLNTVLSGITEVSDKNEDSNVCGDDAFACLYAAGESDIEAALQKAKTDSKEKSMTSAVAIDAKIRQTKARLLDEVPRLQRLAVKRYKRLKHQPKVADFHKALTGRSRQIPLEINLCLKTEGILPDYTHSPPCSTPSPRRLEKELKKLKAAQKAEAAKLQIWDSALTPQAHKEIPLSEFFYVEDVACLALRRRKNNLKSSGQQIWKIIKENKDLDLPAHKVMVTTVFCEEIVKEKCGSFLENEEWHELQKTVQSRLVPDLEEA</sequence>
<keyword evidence="2" id="KW-1185">Reference proteome</keyword>
<evidence type="ECO:0000313" key="2">
    <source>
        <dbReference type="Proteomes" id="UP001630127"/>
    </source>
</evidence>
<dbReference type="Proteomes" id="UP001630127">
    <property type="component" value="Unassembled WGS sequence"/>
</dbReference>
<proteinExistence type="predicted"/>
<accession>A0ABD3AMS5</accession>
<name>A0ABD3AMS5_9GENT</name>
<dbReference type="EMBL" id="JBJUIK010000003">
    <property type="protein sequence ID" value="KAL3532486.1"/>
    <property type="molecule type" value="Genomic_DNA"/>
</dbReference>
<dbReference type="PANTHER" id="PTHR45923">
    <property type="entry name" value="PROTEIN SEY1"/>
    <property type="match status" value="1"/>
</dbReference>
<gene>
    <name evidence="1" type="ORF">ACH5RR_006007</name>
</gene>